<dbReference type="EMBL" id="CADEPI010000286">
    <property type="protein sequence ID" value="CAB3382845.1"/>
    <property type="molecule type" value="Genomic_DNA"/>
</dbReference>
<evidence type="ECO:0000313" key="2">
    <source>
        <dbReference type="Proteomes" id="UP000494165"/>
    </source>
</evidence>
<organism evidence="1 2">
    <name type="scientific">Cloeon dipterum</name>
    <dbReference type="NCBI Taxonomy" id="197152"/>
    <lineage>
        <taxon>Eukaryota</taxon>
        <taxon>Metazoa</taxon>
        <taxon>Ecdysozoa</taxon>
        <taxon>Arthropoda</taxon>
        <taxon>Hexapoda</taxon>
        <taxon>Insecta</taxon>
        <taxon>Pterygota</taxon>
        <taxon>Palaeoptera</taxon>
        <taxon>Ephemeroptera</taxon>
        <taxon>Pisciforma</taxon>
        <taxon>Baetidae</taxon>
        <taxon>Cloeon</taxon>
    </lineage>
</organism>
<accession>A0A8S1DXT5</accession>
<evidence type="ECO:0000313" key="1">
    <source>
        <dbReference type="EMBL" id="CAB3382845.1"/>
    </source>
</evidence>
<name>A0A8S1DXT5_9INSE</name>
<keyword evidence="2" id="KW-1185">Reference proteome</keyword>
<protein>
    <submittedName>
        <fullName evidence="1">Uncharacterized protein</fullName>
    </submittedName>
</protein>
<dbReference type="Proteomes" id="UP000494165">
    <property type="component" value="Unassembled WGS sequence"/>
</dbReference>
<gene>
    <name evidence="1" type="ORF">CLODIP_2_CD07600</name>
</gene>
<comment type="caution">
    <text evidence="1">The sequence shown here is derived from an EMBL/GenBank/DDBJ whole genome shotgun (WGS) entry which is preliminary data.</text>
</comment>
<dbReference type="AlphaFoldDB" id="A0A8S1DXT5"/>
<reference evidence="1 2" key="1">
    <citation type="submission" date="2020-04" db="EMBL/GenBank/DDBJ databases">
        <authorList>
            <person name="Alioto T."/>
            <person name="Alioto T."/>
            <person name="Gomez Garrido J."/>
        </authorList>
    </citation>
    <scope>NUCLEOTIDE SEQUENCE [LARGE SCALE GENOMIC DNA]</scope>
</reference>
<sequence>MHCRQPLANSGICGNPFCLRRNDESATRNEVADREMRQVWPLFPHWRTSSIWHPEKPNSGIQYLDPYLDNPLRQGSNPLNKMEFQETQPLQMDGVDAGPPKSNEAVLSMSFLEKGTKRWYFCPQCVLHFSCPRRHVQAHHANLTKCLDPNCLTFLGQFQIQGHVDEMHPDFVENFSLMSIR</sequence>
<proteinExistence type="predicted"/>